<evidence type="ECO:0000313" key="3">
    <source>
        <dbReference type="Proteomes" id="UP001215598"/>
    </source>
</evidence>
<gene>
    <name evidence="2" type="ORF">B0H16DRAFT_1499474</name>
</gene>
<name>A0AAD7K6V6_9AGAR</name>
<feature type="region of interest" description="Disordered" evidence="1">
    <location>
        <begin position="174"/>
        <end position="202"/>
    </location>
</feature>
<organism evidence="2 3">
    <name type="scientific">Mycena metata</name>
    <dbReference type="NCBI Taxonomy" id="1033252"/>
    <lineage>
        <taxon>Eukaryota</taxon>
        <taxon>Fungi</taxon>
        <taxon>Dikarya</taxon>
        <taxon>Basidiomycota</taxon>
        <taxon>Agaricomycotina</taxon>
        <taxon>Agaricomycetes</taxon>
        <taxon>Agaricomycetidae</taxon>
        <taxon>Agaricales</taxon>
        <taxon>Marasmiineae</taxon>
        <taxon>Mycenaceae</taxon>
        <taxon>Mycena</taxon>
    </lineage>
</organism>
<feature type="compositionally biased region" description="Low complexity" evidence="1">
    <location>
        <begin position="17"/>
        <end position="39"/>
    </location>
</feature>
<reference evidence="2" key="1">
    <citation type="submission" date="2023-03" db="EMBL/GenBank/DDBJ databases">
        <title>Massive genome expansion in bonnet fungi (Mycena s.s.) driven by repeated elements and novel gene families across ecological guilds.</title>
        <authorList>
            <consortium name="Lawrence Berkeley National Laboratory"/>
            <person name="Harder C.B."/>
            <person name="Miyauchi S."/>
            <person name="Viragh M."/>
            <person name="Kuo A."/>
            <person name="Thoen E."/>
            <person name="Andreopoulos B."/>
            <person name="Lu D."/>
            <person name="Skrede I."/>
            <person name="Drula E."/>
            <person name="Henrissat B."/>
            <person name="Morin E."/>
            <person name="Kohler A."/>
            <person name="Barry K."/>
            <person name="LaButti K."/>
            <person name="Morin E."/>
            <person name="Salamov A."/>
            <person name="Lipzen A."/>
            <person name="Mereny Z."/>
            <person name="Hegedus B."/>
            <person name="Baldrian P."/>
            <person name="Stursova M."/>
            <person name="Weitz H."/>
            <person name="Taylor A."/>
            <person name="Grigoriev I.V."/>
            <person name="Nagy L.G."/>
            <person name="Martin F."/>
            <person name="Kauserud H."/>
        </authorList>
    </citation>
    <scope>NUCLEOTIDE SEQUENCE</scope>
    <source>
        <strain evidence="2">CBHHK182m</strain>
    </source>
</reference>
<comment type="caution">
    <text evidence="2">The sequence shown here is derived from an EMBL/GenBank/DDBJ whole genome shotgun (WGS) entry which is preliminary data.</text>
</comment>
<proteinExistence type="predicted"/>
<evidence type="ECO:0000256" key="1">
    <source>
        <dbReference type="SAM" id="MobiDB-lite"/>
    </source>
</evidence>
<accession>A0AAD7K6V6</accession>
<feature type="region of interest" description="Disordered" evidence="1">
    <location>
        <begin position="1"/>
        <end position="42"/>
    </location>
</feature>
<dbReference type="AlphaFoldDB" id="A0AAD7K6V6"/>
<protein>
    <submittedName>
        <fullName evidence="2">Uncharacterized protein</fullName>
    </submittedName>
</protein>
<evidence type="ECO:0000313" key="2">
    <source>
        <dbReference type="EMBL" id="KAJ7779633.1"/>
    </source>
</evidence>
<feature type="compositionally biased region" description="Basic residues" evidence="1">
    <location>
        <begin position="181"/>
        <end position="195"/>
    </location>
</feature>
<keyword evidence="3" id="KW-1185">Reference proteome</keyword>
<sequence length="329" mass="35402">MCTPINQILPPTPLPPSSSHTHPSSSSPAPYSTPSNSSTQPRISGVLYLDSLASADDDLLRAHGITHLVQAQCMLSGIGVCHPLPNALAMCRSRLIPRTSSRPRSPSSIHALPSPHPRRPSSRHPHIIGASSFIPSTRTSISASSVFQKFQVLHTSCTVSILLLHPRLRPTFPLPSSPMRTHPRHRVASHPRTPPRRTLSSPNSFITCTQQAYILEVCKFTVPFSFFMSESACIIFALAHRPTASALLLRLSAVLSRRFCCSASASARANRAARCRIPTRKSATSGCACAGNRRVCESTGTPCLLLSSACNASWMQGSCSSPLSFSYGT</sequence>
<dbReference type="EMBL" id="JARKIB010000005">
    <property type="protein sequence ID" value="KAJ7779633.1"/>
    <property type="molecule type" value="Genomic_DNA"/>
</dbReference>
<dbReference type="Proteomes" id="UP001215598">
    <property type="component" value="Unassembled WGS sequence"/>
</dbReference>
<feature type="compositionally biased region" description="Low complexity" evidence="1">
    <location>
        <begin position="98"/>
        <end position="108"/>
    </location>
</feature>
<feature type="region of interest" description="Disordered" evidence="1">
    <location>
        <begin position="98"/>
        <end position="123"/>
    </location>
</feature>